<dbReference type="GO" id="GO:0032549">
    <property type="term" value="F:ribonucleoside binding"/>
    <property type="evidence" value="ECO:0007669"/>
    <property type="project" value="InterPro"/>
</dbReference>
<dbReference type="GO" id="GO:0003899">
    <property type="term" value="F:DNA-directed RNA polymerase activity"/>
    <property type="evidence" value="ECO:0007669"/>
    <property type="project" value="UniProtKB-EC"/>
</dbReference>
<keyword evidence="9" id="KW-0933">Apicoplast</keyword>
<feature type="domain" description="DNA-directed RNA polymerase subunit 2 hybrid-binding" evidence="7">
    <location>
        <begin position="523"/>
        <end position="889"/>
    </location>
</feature>
<dbReference type="GO" id="GO:0003677">
    <property type="term" value="F:DNA binding"/>
    <property type="evidence" value="ECO:0007669"/>
    <property type="project" value="InterPro"/>
</dbReference>
<evidence type="ECO:0000313" key="10">
    <source>
        <dbReference type="Proteomes" id="UP001057455"/>
    </source>
</evidence>
<evidence type="ECO:0000256" key="5">
    <source>
        <dbReference type="ARBA" id="ARBA00022695"/>
    </source>
</evidence>
<evidence type="ECO:0000259" key="7">
    <source>
        <dbReference type="Pfam" id="PF00562"/>
    </source>
</evidence>
<dbReference type="EC" id="2.7.7.6" evidence="2"/>
<dbReference type="OrthoDB" id="35661at2759"/>
<dbReference type="Gene3D" id="3.90.1100.10">
    <property type="match status" value="1"/>
</dbReference>
<dbReference type="PANTHER" id="PTHR20856">
    <property type="entry name" value="DNA-DIRECTED RNA POLYMERASE I SUBUNIT 2"/>
    <property type="match status" value="1"/>
</dbReference>
<dbReference type="GO" id="GO:0006351">
    <property type="term" value="P:DNA-templated transcription"/>
    <property type="evidence" value="ECO:0007669"/>
    <property type="project" value="InterPro"/>
</dbReference>
<evidence type="ECO:0000256" key="6">
    <source>
        <dbReference type="ARBA" id="ARBA00023163"/>
    </source>
</evidence>
<sequence length="972" mass="113735">MFNIKDSNSVYKTYINFIVYRLYSLFFDVVRHYSQKKFINRKAVVKDIKIYFNLMSMKSVDKINYNSYYTIPFSSSYYSIIVPLKFVFSNKCKNLSINYNILNIPKIDSTGSILINGFHRTPVLHLKSIIKNTLVITKDIEHNNYLVSIRGNNYLYVSVKNNKYVYISINDQTVLRCSQQLTLDIKNKSFIKINIYEFINYLNIFNSSNIKLDNHNFFSIYALNSFYFLKDEIIKIVSKFINIKYSKTYFIHSDSISNKNVNSICENIFGLIKYYFTHYSFVDSIQSIQENFCKLDDSYSVELFRESFLLNPSLHYTNQLNLLSYVHNKFKLNIFGYSNNNNNSSTFSVPKYLRQSQYFYLNFINILYTLDGEKCGILSTVATNTRSTNNRFKTSIINKLKFNNSIYVDILSKNFYKLVTNSFNYTKKSIKFKIQSVEIVENGEFKLIKLDKIKTNLDLNFSNIFNITELIIPFLFNNDMCRSLMGSKMHTQAIPILHCDKQYVYTKYNKITNLLTNKCIITESEGIVASVTSYKITLIDCFNRHVNYYLSPYNVNDYNSYSRYTPIVWEGEKVNIGTILAVPGGINDFEFTLGFNNDVNYSFYYGYEHEDAIVLNKQLAYKNILSSLDFYIEYISLIVEKKSYLEAILFYTKKKLKTIYKTLYRVFSKLKKQKQKSKYVFLRKKRKRLFKRKISARAELLYSEIHNIKKLLKHELILSPSFIKLGRTMVYAGFQLFLASVNNIYIGDKLCGRHGNKGTISKIIEFSDSPYTSTDSCPNIITSPIGAASRMNVGQFLEGYVGNIAHTDNIRIKSPINIANSDLYSHLYTKSISNNFNNKFTINKFDQHSVVVFRDFKTGYKLKNFTHKVILYFFKLVHTSKSKFRYRFTELPVILQEVHNDAKEQKFGEMEVWSLESHGAAYNLREFSLIKTDIKFICFPNIDSDLVSKTFSNLIKELNSILISVKFMHCTT</sequence>
<proteinExistence type="inferred from homology"/>
<comment type="similarity">
    <text evidence="1">Belongs to the RNA polymerase beta chain family.</text>
</comment>
<reference evidence="9" key="1">
    <citation type="submission" date="2019-12" db="EMBL/GenBank/DDBJ databases">
        <title>Genome sequence of Babesia ovis.</title>
        <authorList>
            <person name="Yamagishi J."/>
            <person name="Sevinc F."/>
            <person name="Xuan X."/>
        </authorList>
    </citation>
    <scope>NUCLEOTIDE SEQUENCE</scope>
    <source>
        <strain evidence="9">Selcuk</strain>
    </source>
</reference>
<keyword evidence="10" id="KW-1185">Reference proteome</keyword>
<dbReference type="InterPro" id="IPR007121">
    <property type="entry name" value="RNA_pol_bsu_CS"/>
</dbReference>
<feature type="domain" description="RNA polymerase Rpb2" evidence="8">
    <location>
        <begin position="905"/>
        <end position="934"/>
    </location>
</feature>
<dbReference type="GO" id="GO:0000428">
    <property type="term" value="C:DNA-directed RNA polymerase complex"/>
    <property type="evidence" value="ECO:0007669"/>
    <property type="project" value="UniProtKB-KW"/>
</dbReference>
<dbReference type="Pfam" id="PF00562">
    <property type="entry name" value="RNA_pol_Rpb2_6"/>
    <property type="match status" value="1"/>
</dbReference>
<dbReference type="SUPFAM" id="SSF64484">
    <property type="entry name" value="beta and beta-prime subunits of DNA dependent RNA-polymerase"/>
    <property type="match status" value="1"/>
</dbReference>
<evidence type="ECO:0000259" key="8">
    <source>
        <dbReference type="Pfam" id="PF04560"/>
    </source>
</evidence>
<dbReference type="EMBL" id="BLIY01000027">
    <property type="protein sequence ID" value="GFE55939.1"/>
    <property type="molecule type" value="Genomic_DNA"/>
</dbReference>
<dbReference type="Proteomes" id="UP001057455">
    <property type="component" value="Unassembled WGS sequence"/>
</dbReference>
<keyword evidence="9" id="KW-0934">Plastid</keyword>
<dbReference type="PROSITE" id="PS01166">
    <property type="entry name" value="RNA_POL_BETA"/>
    <property type="match status" value="1"/>
</dbReference>
<comment type="caution">
    <text evidence="9">The sequence shown here is derived from an EMBL/GenBank/DDBJ whole genome shotgun (WGS) entry which is preliminary data.</text>
</comment>
<evidence type="ECO:0000313" key="9">
    <source>
        <dbReference type="EMBL" id="GFE55939.1"/>
    </source>
</evidence>
<gene>
    <name evidence="9" type="ORF">BaOVIS_034920</name>
</gene>
<protein>
    <recommendedName>
        <fullName evidence="2">DNA-directed RNA polymerase</fullName>
        <ecNumber evidence="2">2.7.7.6</ecNumber>
    </recommendedName>
</protein>
<accession>A0A9W5TCU5</accession>
<evidence type="ECO:0000256" key="4">
    <source>
        <dbReference type="ARBA" id="ARBA00022679"/>
    </source>
</evidence>
<evidence type="ECO:0000256" key="3">
    <source>
        <dbReference type="ARBA" id="ARBA00022478"/>
    </source>
</evidence>
<dbReference type="InterPro" id="IPR015712">
    <property type="entry name" value="DNA-dir_RNA_pol_su2"/>
</dbReference>
<keyword evidence="4" id="KW-0808">Transferase</keyword>
<dbReference type="InterPro" id="IPR007641">
    <property type="entry name" value="RNA_pol_Rpb2_7"/>
</dbReference>
<geneLocation type="apicoplast" evidence="9"/>
<dbReference type="InterPro" id="IPR007120">
    <property type="entry name" value="DNA-dir_RNAP_su2_dom"/>
</dbReference>
<organism evidence="9 10">
    <name type="scientific">Babesia ovis</name>
    <dbReference type="NCBI Taxonomy" id="5869"/>
    <lineage>
        <taxon>Eukaryota</taxon>
        <taxon>Sar</taxon>
        <taxon>Alveolata</taxon>
        <taxon>Apicomplexa</taxon>
        <taxon>Aconoidasida</taxon>
        <taxon>Piroplasmida</taxon>
        <taxon>Babesiidae</taxon>
        <taxon>Babesia</taxon>
    </lineage>
</organism>
<dbReference type="Gene3D" id="2.40.270.10">
    <property type="entry name" value="DNA-directed RNA polymerase, subunit 2, domain 6"/>
    <property type="match status" value="1"/>
</dbReference>
<evidence type="ECO:0000256" key="1">
    <source>
        <dbReference type="ARBA" id="ARBA00006835"/>
    </source>
</evidence>
<dbReference type="AlphaFoldDB" id="A0A9W5TCU5"/>
<keyword evidence="6" id="KW-0804">Transcription</keyword>
<keyword evidence="5" id="KW-0548">Nucleotidyltransferase</keyword>
<dbReference type="InterPro" id="IPR037033">
    <property type="entry name" value="DNA-dir_RNAP_su2_hyb_sf"/>
</dbReference>
<keyword evidence="3 9" id="KW-0240">DNA-directed RNA polymerase</keyword>
<dbReference type="Pfam" id="PF04560">
    <property type="entry name" value="RNA_pol_Rpb2_7"/>
    <property type="match status" value="1"/>
</dbReference>
<evidence type="ECO:0000256" key="2">
    <source>
        <dbReference type="ARBA" id="ARBA00012418"/>
    </source>
</evidence>
<name>A0A9W5TCU5_BABOV</name>